<dbReference type="Pfam" id="PF26059">
    <property type="entry name" value="DUF8020"/>
    <property type="match status" value="1"/>
</dbReference>
<dbReference type="RefSeq" id="WP_167486288.1">
    <property type="nucleotide sequence ID" value="NZ_CP046173.1"/>
</dbReference>
<feature type="chain" id="PRO_5026356440" description="DUF8020 domain-containing protein" evidence="2">
    <location>
        <begin position="27"/>
        <end position="239"/>
    </location>
</feature>
<evidence type="ECO:0000256" key="2">
    <source>
        <dbReference type="SAM" id="SignalP"/>
    </source>
</evidence>
<sequence>MSIRSTAVVAALTVTALAGATATADAQPTPPIVRPAAAKSGLPSLPVEARIADGAVRLHTDLGTLRVTDNQLQIIDPHEIVIGRVPLTIVRGDTAYPIDARADEHTALLTPRPDRAYPTAADIAGDSFEDRLNTAMSNANNELTVALAVGTLLGAIIGGPIGCIALGTAGGAVTGSASLGALAVPGSLAGCLTGAVTGAGMGVVVFNLLIGVPALIATAIHFLTTMTAPPAPDAGPAND</sequence>
<keyword evidence="1" id="KW-0812">Transmembrane</keyword>
<protein>
    <recommendedName>
        <fullName evidence="3">DUF8020 domain-containing protein</fullName>
    </recommendedName>
</protein>
<feature type="signal peptide" evidence="2">
    <location>
        <begin position="1"/>
        <end position="26"/>
    </location>
</feature>
<accession>A0A6G9Z180</accession>
<keyword evidence="2" id="KW-0732">Signal</keyword>
<reference evidence="4 5" key="1">
    <citation type="journal article" date="2019" name="ACS Chem. Biol.">
        <title>Identification and Mobilization of a Cryptic Antibiotic Biosynthesis Gene Locus from a Human-Pathogenic Nocardia Isolate.</title>
        <authorList>
            <person name="Herisse M."/>
            <person name="Ishida K."/>
            <person name="Porter J.L."/>
            <person name="Howden B."/>
            <person name="Hertweck C."/>
            <person name="Stinear T.P."/>
            <person name="Pidot S.J."/>
        </authorList>
    </citation>
    <scope>NUCLEOTIDE SEQUENCE [LARGE SCALE GENOMIC DNA]</scope>
    <source>
        <strain evidence="4 5">AUSMDU00012715</strain>
    </source>
</reference>
<feature type="transmembrane region" description="Helical" evidence="1">
    <location>
        <begin position="203"/>
        <end position="223"/>
    </location>
</feature>
<dbReference type="AlphaFoldDB" id="A0A6G9Z180"/>
<dbReference type="EMBL" id="CP046173">
    <property type="protein sequence ID" value="QIS18976.1"/>
    <property type="molecule type" value="Genomic_DNA"/>
</dbReference>
<keyword evidence="1" id="KW-0472">Membrane</keyword>
<feature type="transmembrane region" description="Helical" evidence="1">
    <location>
        <begin position="179"/>
        <end position="197"/>
    </location>
</feature>
<feature type="domain" description="DUF8020" evidence="3">
    <location>
        <begin position="48"/>
        <end position="112"/>
    </location>
</feature>
<gene>
    <name evidence="4" type="ORF">F6W96_12370</name>
</gene>
<feature type="transmembrane region" description="Helical" evidence="1">
    <location>
        <begin position="143"/>
        <end position="167"/>
    </location>
</feature>
<evidence type="ECO:0000256" key="1">
    <source>
        <dbReference type="SAM" id="Phobius"/>
    </source>
</evidence>
<evidence type="ECO:0000313" key="4">
    <source>
        <dbReference type="EMBL" id="QIS18976.1"/>
    </source>
</evidence>
<evidence type="ECO:0000259" key="3">
    <source>
        <dbReference type="Pfam" id="PF26059"/>
    </source>
</evidence>
<dbReference type="InterPro" id="IPR058333">
    <property type="entry name" value="DUF8020"/>
</dbReference>
<proteinExistence type="predicted"/>
<name>A0A6G9Z180_9NOCA</name>
<keyword evidence="1" id="KW-1133">Transmembrane helix</keyword>
<evidence type="ECO:0000313" key="5">
    <source>
        <dbReference type="Proteomes" id="UP000500953"/>
    </source>
</evidence>
<dbReference type="Proteomes" id="UP000500953">
    <property type="component" value="Chromosome"/>
</dbReference>
<organism evidence="4 5">
    <name type="scientific">Nocardia terpenica</name>
    <dbReference type="NCBI Taxonomy" id="455432"/>
    <lineage>
        <taxon>Bacteria</taxon>
        <taxon>Bacillati</taxon>
        <taxon>Actinomycetota</taxon>
        <taxon>Actinomycetes</taxon>
        <taxon>Mycobacteriales</taxon>
        <taxon>Nocardiaceae</taxon>
        <taxon>Nocardia</taxon>
    </lineage>
</organism>